<evidence type="ECO:0000256" key="2">
    <source>
        <dbReference type="SAM" id="SignalP"/>
    </source>
</evidence>
<dbReference type="Proteomes" id="UP001314205">
    <property type="component" value="Unassembled WGS sequence"/>
</dbReference>
<sequence>MAYWVLYCCILVIFLAQPSRAVEDECAVKYCVGEAYVCINDECYCAEGYVPNHFQTRCIRCPGLGETCFGPCCNQYGNGSLQCRQGFCQPCYDSYGNWVCRDSLDQMLLVSTTQIIMAAALILGIITTFILMYRLCAATATLQPLGRDQNYESRLSIGSLQVYVEERLRDAPPRYTRAVSAGSAIYPATTYINAGFIHDSSLPPPPYTPSTKTGDTQNTAIHI</sequence>
<proteinExistence type="predicted"/>
<dbReference type="SUPFAM" id="SSF57184">
    <property type="entry name" value="Growth factor receptor domain"/>
    <property type="match status" value="1"/>
</dbReference>
<feature type="signal peptide" evidence="2">
    <location>
        <begin position="1"/>
        <end position="21"/>
    </location>
</feature>
<dbReference type="EMBL" id="CAVLGL010000104">
    <property type="protein sequence ID" value="CAK1598706.1"/>
    <property type="molecule type" value="Genomic_DNA"/>
</dbReference>
<protein>
    <submittedName>
        <fullName evidence="3">Uncharacterized protein</fullName>
    </submittedName>
</protein>
<comment type="caution">
    <text evidence="3">The sequence shown here is derived from an EMBL/GenBank/DDBJ whole genome shotgun (WGS) entry which is preliminary data.</text>
</comment>
<keyword evidence="2" id="KW-0732">Signal</keyword>
<dbReference type="AlphaFoldDB" id="A0AAV1LTB5"/>
<gene>
    <name evidence="3" type="ORF">PARMNEM_LOCUS17667</name>
</gene>
<keyword evidence="1" id="KW-0812">Transmembrane</keyword>
<evidence type="ECO:0000313" key="3">
    <source>
        <dbReference type="EMBL" id="CAK1598706.1"/>
    </source>
</evidence>
<organism evidence="3 4">
    <name type="scientific">Parnassius mnemosyne</name>
    <name type="common">clouded apollo</name>
    <dbReference type="NCBI Taxonomy" id="213953"/>
    <lineage>
        <taxon>Eukaryota</taxon>
        <taxon>Metazoa</taxon>
        <taxon>Ecdysozoa</taxon>
        <taxon>Arthropoda</taxon>
        <taxon>Hexapoda</taxon>
        <taxon>Insecta</taxon>
        <taxon>Pterygota</taxon>
        <taxon>Neoptera</taxon>
        <taxon>Endopterygota</taxon>
        <taxon>Lepidoptera</taxon>
        <taxon>Glossata</taxon>
        <taxon>Ditrysia</taxon>
        <taxon>Papilionoidea</taxon>
        <taxon>Papilionidae</taxon>
        <taxon>Parnassiinae</taxon>
        <taxon>Parnassini</taxon>
        <taxon>Parnassius</taxon>
        <taxon>Driopa</taxon>
    </lineage>
</organism>
<dbReference type="InterPro" id="IPR009030">
    <property type="entry name" value="Growth_fac_rcpt_cys_sf"/>
</dbReference>
<keyword evidence="1" id="KW-0472">Membrane</keyword>
<accession>A0AAV1LTB5</accession>
<reference evidence="3 4" key="1">
    <citation type="submission" date="2023-11" db="EMBL/GenBank/DDBJ databases">
        <authorList>
            <person name="Hedman E."/>
            <person name="Englund M."/>
            <person name="Stromberg M."/>
            <person name="Nyberg Akerstrom W."/>
            <person name="Nylinder S."/>
            <person name="Jareborg N."/>
            <person name="Kallberg Y."/>
            <person name="Kronander E."/>
        </authorList>
    </citation>
    <scope>NUCLEOTIDE SEQUENCE [LARGE SCALE GENOMIC DNA]</scope>
</reference>
<evidence type="ECO:0000313" key="4">
    <source>
        <dbReference type="Proteomes" id="UP001314205"/>
    </source>
</evidence>
<feature type="transmembrane region" description="Helical" evidence="1">
    <location>
        <begin position="115"/>
        <end position="133"/>
    </location>
</feature>
<keyword evidence="1" id="KW-1133">Transmembrane helix</keyword>
<feature type="chain" id="PRO_5043370784" evidence="2">
    <location>
        <begin position="22"/>
        <end position="223"/>
    </location>
</feature>
<keyword evidence="4" id="KW-1185">Reference proteome</keyword>
<name>A0AAV1LTB5_9NEOP</name>
<evidence type="ECO:0000256" key="1">
    <source>
        <dbReference type="SAM" id="Phobius"/>
    </source>
</evidence>